<dbReference type="PROSITE" id="PS00379">
    <property type="entry name" value="CDP_ALCOHOL_P_TRANSF"/>
    <property type="match status" value="1"/>
</dbReference>
<evidence type="ECO:0000256" key="6">
    <source>
        <dbReference type="SAM" id="SignalP"/>
    </source>
</evidence>
<dbReference type="InterPro" id="IPR048254">
    <property type="entry name" value="CDP_ALCOHOL_P_TRANSF_CS"/>
</dbReference>
<reference evidence="7 8" key="1">
    <citation type="submission" date="2022-01" db="EMBL/GenBank/DDBJ databases">
        <title>A chromosomal length assembly of Cordylochernes scorpioides.</title>
        <authorList>
            <person name="Zeh D."/>
            <person name="Zeh J."/>
        </authorList>
    </citation>
    <scope>NUCLEOTIDE SEQUENCE [LARGE SCALE GENOMIC DNA]</scope>
    <source>
        <strain evidence="7">IN4F17</strain>
        <tissue evidence="7">Whole Body</tissue>
    </source>
</reference>
<dbReference type="InterPro" id="IPR043130">
    <property type="entry name" value="CDP-OH_PTrfase_TM_dom"/>
</dbReference>
<dbReference type="InterPro" id="IPR014472">
    <property type="entry name" value="CHOPT"/>
</dbReference>
<evidence type="ECO:0000313" key="8">
    <source>
        <dbReference type="Proteomes" id="UP001235939"/>
    </source>
</evidence>
<evidence type="ECO:0000313" key="7">
    <source>
        <dbReference type="EMBL" id="UYV68943.1"/>
    </source>
</evidence>
<dbReference type="PANTHER" id="PTHR10414:SF71">
    <property type="entry name" value="FI05338P"/>
    <property type="match status" value="1"/>
</dbReference>
<feature type="chain" id="PRO_5047312559" evidence="6">
    <location>
        <begin position="17"/>
        <end position="138"/>
    </location>
</feature>
<evidence type="ECO:0000256" key="2">
    <source>
        <dbReference type="ARBA" id="ARBA00010441"/>
    </source>
</evidence>
<proteinExistence type="inferred from homology"/>
<dbReference type="Pfam" id="PF01066">
    <property type="entry name" value="CDP-OH_P_transf"/>
    <property type="match status" value="1"/>
</dbReference>
<dbReference type="Gene3D" id="1.20.120.1760">
    <property type="match status" value="1"/>
</dbReference>
<dbReference type="PANTHER" id="PTHR10414">
    <property type="entry name" value="ETHANOLAMINEPHOSPHOTRANSFERASE"/>
    <property type="match status" value="1"/>
</dbReference>
<organism evidence="7 8">
    <name type="scientific">Cordylochernes scorpioides</name>
    <dbReference type="NCBI Taxonomy" id="51811"/>
    <lineage>
        <taxon>Eukaryota</taxon>
        <taxon>Metazoa</taxon>
        <taxon>Ecdysozoa</taxon>
        <taxon>Arthropoda</taxon>
        <taxon>Chelicerata</taxon>
        <taxon>Arachnida</taxon>
        <taxon>Pseudoscorpiones</taxon>
        <taxon>Cheliferoidea</taxon>
        <taxon>Chernetidae</taxon>
        <taxon>Cordylochernes</taxon>
    </lineage>
</organism>
<dbReference type="EMBL" id="CP092868">
    <property type="protein sequence ID" value="UYV68943.1"/>
    <property type="molecule type" value="Genomic_DNA"/>
</dbReference>
<feature type="signal peptide" evidence="6">
    <location>
        <begin position="1"/>
        <end position="16"/>
    </location>
</feature>
<dbReference type="Proteomes" id="UP001235939">
    <property type="component" value="Chromosome 06"/>
</dbReference>
<name>A0ABY6KJB7_9ARAC</name>
<keyword evidence="3 5" id="KW-0808">Transferase</keyword>
<keyword evidence="4" id="KW-0472">Membrane</keyword>
<comment type="subcellular location">
    <subcellularLocation>
        <location evidence="1">Membrane</location>
    </subcellularLocation>
</comment>
<gene>
    <name evidence="7" type="ORF">LAZ67_6001748</name>
</gene>
<evidence type="ECO:0000256" key="5">
    <source>
        <dbReference type="RuleBase" id="RU003750"/>
    </source>
</evidence>
<evidence type="ECO:0000256" key="4">
    <source>
        <dbReference type="ARBA" id="ARBA00023136"/>
    </source>
</evidence>
<evidence type="ECO:0000256" key="1">
    <source>
        <dbReference type="ARBA" id="ARBA00004370"/>
    </source>
</evidence>
<protein>
    <submittedName>
        <fullName evidence="7">EPT1</fullName>
    </submittedName>
</protein>
<dbReference type="InterPro" id="IPR000462">
    <property type="entry name" value="CDP-OH_P_trans"/>
</dbReference>
<comment type="similarity">
    <text evidence="2 5">Belongs to the CDP-alcohol phosphatidyltransferase class-I family.</text>
</comment>
<sequence length="138" mass="15683">MPVTCLFLLTYTWVLTSPVDITETAPRVLFTLIGTLFSNIAVNGIDGKHARQTNTSGPLGELMDHGIDSWAALFMSCCFYSIFGRADYSFSPFRVFLLIWSVNVCFYLSHWEKYNTGILYLPWGYDFSQVNIVDVGKR</sequence>
<evidence type="ECO:0000256" key="3">
    <source>
        <dbReference type="ARBA" id="ARBA00022679"/>
    </source>
</evidence>
<keyword evidence="6" id="KW-0732">Signal</keyword>
<accession>A0ABY6KJB7</accession>
<keyword evidence="8" id="KW-1185">Reference proteome</keyword>